<keyword evidence="1" id="KW-0472">Membrane</keyword>
<dbReference type="AlphaFoldDB" id="A0A922JRC2"/>
<accession>A0A922JRC2</accession>
<keyword evidence="1" id="KW-0812">Transmembrane</keyword>
<dbReference type="Proteomes" id="UP000811246">
    <property type="component" value="Chromosome 5"/>
</dbReference>
<evidence type="ECO:0000256" key="1">
    <source>
        <dbReference type="SAM" id="Phobius"/>
    </source>
</evidence>
<gene>
    <name evidence="2" type="ORF">I3842_05G185900</name>
</gene>
<organism evidence="2 3">
    <name type="scientific">Carya illinoinensis</name>
    <name type="common">Pecan</name>
    <dbReference type="NCBI Taxonomy" id="32201"/>
    <lineage>
        <taxon>Eukaryota</taxon>
        <taxon>Viridiplantae</taxon>
        <taxon>Streptophyta</taxon>
        <taxon>Embryophyta</taxon>
        <taxon>Tracheophyta</taxon>
        <taxon>Spermatophyta</taxon>
        <taxon>Magnoliopsida</taxon>
        <taxon>eudicotyledons</taxon>
        <taxon>Gunneridae</taxon>
        <taxon>Pentapetalae</taxon>
        <taxon>rosids</taxon>
        <taxon>fabids</taxon>
        <taxon>Fagales</taxon>
        <taxon>Juglandaceae</taxon>
        <taxon>Carya</taxon>
    </lineage>
</organism>
<name>A0A922JRC2_CARIL</name>
<sequence length="109" mass="12477">MRDVAAAKLLSLLGHTATANRKGNSFVTSKMGENTRVGEKKHLVFCWRILETQKPIFPFHVFSFYFSLALCLIQDFIYISSTLICSHLVYFQFSQTFLVAVTLNSFLFL</sequence>
<feature type="transmembrane region" description="Helical" evidence="1">
    <location>
        <begin position="57"/>
        <end position="77"/>
    </location>
</feature>
<reference evidence="2" key="1">
    <citation type="submission" date="2021-01" db="EMBL/GenBank/DDBJ databases">
        <authorList>
            <person name="Lovell J.T."/>
            <person name="Bentley N."/>
            <person name="Bhattarai G."/>
            <person name="Jenkins J.W."/>
            <person name="Sreedasyam A."/>
            <person name="Alarcon Y."/>
            <person name="Bock C."/>
            <person name="Boston L."/>
            <person name="Carlson J."/>
            <person name="Cervantes K."/>
            <person name="Clermont K."/>
            <person name="Krom N."/>
            <person name="Kubenka K."/>
            <person name="Mamidi S."/>
            <person name="Mattison C."/>
            <person name="Monteros M."/>
            <person name="Pisani C."/>
            <person name="Plott C."/>
            <person name="Rajasekar S."/>
            <person name="Rhein H.S."/>
            <person name="Rohla C."/>
            <person name="Song M."/>
            <person name="Hilaire R.S."/>
            <person name="Shu S."/>
            <person name="Wells L."/>
            <person name="Wang X."/>
            <person name="Webber J."/>
            <person name="Heerema R.J."/>
            <person name="Klein P."/>
            <person name="Conner P."/>
            <person name="Grauke L."/>
            <person name="Grimwood J."/>
            <person name="Schmutz J."/>
            <person name="Randall J.J."/>
        </authorList>
    </citation>
    <scope>NUCLEOTIDE SEQUENCE</scope>
    <source>
        <tissue evidence="2">Leaf</tissue>
    </source>
</reference>
<comment type="caution">
    <text evidence="2">The sequence shown here is derived from an EMBL/GenBank/DDBJ whole genome shotgun (WGS) entry which is preliminary data.</text>
</comment>
<dbReference type="EMBL" id="CM031829">
    <property type="protein sequence ID" value="KAG6714097.1"/>
    <property type="molecule type" value="Genomic_DNA"/>
</dbReference>
<protein>
    <submittedName>
        <fullName evidence="2">Uncharacterized protein</fullName>
    </submittedName>
</protein>
<keyword evidence="1" id="KW-1133">Transmembrane helix</keyword>
<evidence type="ECO:0000313" key="3">
    <source>
        <dbReference type="Proteomes" id="UP000811246"/>
    </source>
</evidence>
<evidence type="ECO:0000313" key="2">
    <source>
        <dbReference type="EMBL" id="KAG6714097.1"/>
    </source>
</evidence>
<feature type="transmembrane region" description="Helical" evidence="1">
    <location>
        <begin position="89"/>
        <end position="108"/>
    </location>
</feature>
<proteinExistence type="predicted"/>